<comment type="caution">
    <text evidence="2">The sequence shown here is derived from an EMBL/GenBank/DDBJ whole genome shotgun (WGS) entry which is preliminary data.</text>
</comment>
<feature type="compositionally biased region" description="Polar residues" evidence="1">
    <location>
        <begin position="118"/>
        <end position="132"/>
    </location>
</feature>
<dbReference type="EMBL" id="BSFQ01000038">
    <property type="protein sequence ID" value="GLL14900.1"/>
    <property type="molecule type" value="Genomic_DNA"/>
</dbReference>
<accession>A0A9W6LB75</accession>
<evidence type="ECO:0000256" key="1">
    <source>
        <dbReference type="SAM" id="MobiDB-lite"/>
    </source>
</evidence>
<feature type="region of interest" description="Disordered" evidence="1">
    <location>
        <begin position="1"/>
        <end position="46"/>
    </location>
</feature>
<dbReference type="AlphaFoldDB" id="A0A9W6LB75"/>
<reference evidence="2" key="1">
    <citation type="journal article" date="2014" name="Int. J. Syst. Evol. Microbiol.">
        <title>Complete genome sequence of Corynebacterium casei LMG S-19264T (=DSM 44701T), isolated from a smear-ripened cheese.</title>
        <authorList>
            <consortium name="US DOE Joint Genome Institute (JGI-PGF)"/>
            <person name="Walter F."/>
            <person name="Albersmeier A."/>
            <person name="Kalinowski J."/>
            <person name="Ruckert C."/>
        </authorList>
    </citation>
    <scope>NUCLEOTIDE SEQUENCE</scope>
    <source>
        <strain evidence="2">VKM Ac-1069</strain>
    </source>
</reference>
<reference evidence="2" key="2">
    <citation type="submission" date="2023-01" db="EMBL/GenBank/DDBJ databases">
        <authorList>
            <person name="Sun Q."/>
            <person name="Evtushenko L."/>
        </authorList>
    </citation>
    <scope>NUCLEOTIDE SEQUENCE</scope>
    <source>
        <strain evidence="2">VKM Ac-1069</strain>
    </source>
</reference>
<protein>
    <submittedName>
        <fullName evidence="2">Uncharacterized protein</fullName>
    </submittedName>
</protein>
<feature type="region of interest" description="Disordered" evidence="1">
    <location>
        <begin position="108"/>
        <end position="132"/>
    </location>
</feature>
<dbReference type="Proteomes" id="UP001143463">
    <property type="component" value="Unassembled WGS sequence"/>
</dbReference>
<feature type="compositionally biased region" description="Polar residues" evidence="1">
    <location>
        <begin position="32"/>
        <end position="41"/>
    </location>
</feature>
<name>A0A9W6LB75_9PSEU</name>
<gene>
    <name evidence="2" type="ORF">GCM10017577_60490</name>
</gene>
<organism evidence="2 3">
    <name type="scientific">Pseudonocardia halophobica</name>
    <dbReference type="NCBI Taxonomy" id="29401"/>
    <lineage>
        <taxon>Bacteria</taxon>
        <taxon>Bacillati</taxon>
        <taxon>Actinomycetota</taxon>
        <taxon>Actinomycetes</taxon>
        <taxon>Pseudonocardiales</taxon>
        <taxon>Pseudonocardiaceae</taxon>
        <taxon>Pseudonocardia</taxon>
    </lineage>
</organism>
<evidence type="ECO:0000313" key="3">
    <source>
        <dbReference type="Proteomes" id="UP001143463"/>
    </source>
</evidence>
<evidence type="ECO:0000313" key="2">
    <source>
        <dbReference type="EMBL" id="GLL14900.1"/>
    </source>
</evidence>
<sequence length="132" mass="14255">MSGATASGRVKTRDTVAGDTPARVATSRIDTRSSPLPTTGSPMMKPVSETVKAQAVGRTALSGGPRGRRLCRDGRWQMTENAARALRRLGGDLLRRVRERDRSALVRAGRLTGRRSPHSSWPSCSGCTTRPR</sequence>
<keyword evidence="3" id="KW-1185">Reference proteome</keyword>
<proteinExistence type="predicted"/>